<reference evidence="9" key="1">
    <citation type="submission" date="2017-02" db="EMBL/GenBank/DDBJ databases">
        <authorList>
            <person name="Varghese N."/>
            <person name="Submissions S."/>
        </authorList>
    </citation>
    <scope>NUCLEOTIDE SEQUENCE [LARGE SCALE GENOMIC DNA]</scope>
    <source>
        <strain evidence="9">UM2</strain>
    </source>
</reference>
<dbReference type="InterPro" id="IPR005467">
    <property type="entry name" value="His_kinase_dom"/>
</dbReference>
<evidence type="ECO:0000256" key="4">
    <source>
        <dbReference type="PROSITE-ProRule" id="PRU00169"/>
    </source>
</evidence>
<dbReference type="OrthoDB" id="9796100at2"/>
<keyword evidence="5" id="KW-1133">Transmembrane helix</keyword>
<dbReference type="PANTHER" id="PTHR43065">
    <property type="entry name" value="SENSOR HISTIDINE KINASE"/>
    <property type="match status" value="1"/>
</dbReference>
<dbReference type="InterPro" id="IPR001789">
    <property type="entry name" value="Sig_transdc_resp-reg_receiver"/>
</dbReference>
<keyword evidence="3 4" id="KW-0597">Phosphoprotein</keyword>
<dbReference type="SMART" id="SM00387">
    <property type="entry name" value="HATPase_c"/>
    <property type="match status" value="1"/>
</dbReference>
<evidence type="ECO:0000256" key="3">
    <source>
        <dbReference type="ARBA" id="ARBA00022553"/>
    </source>
</evidence>
<feature type="domain" description="Response regulatory" evidence="7">
    <location>
        <begin position="501"/>
        <end position="616"/>
    </location>
</feature>
<keyword evidence="5" id="KW-0472">Membrane</keyword>
<keyword evidence="9" id="KW-1185">Reference proteome</keyword>
<dbReference type="PANTHER" id="PTHR43065:SF49">
    <property type="entry name" value="HISTIDINE KINASE"/>
    <property type="match status" value="1"/>
</dbReference>
<feature type="domain" description="Histidine kinase" evidence="6">
    <location>
        <begin position="252"/>
        <end position="476"/>
    </location>
</feature>
<dbReference type="Proteomes" id="UP000189818">
    <property type="component" value="Unassembled WGS sequence"/>
</dbReference>
<name>A0A1T4ZRJ0_9SPHN</name>
<dbReference type="EC" id="2.7.13.3" evidence="2"/>
<dbReference type="Pfam" id="PF00072">
    <property type="entry name" value="Response_reg"/>
    <property type="match status" value="1"/>
</dbReference>
<dbReference type="Pfam" id="PF05227">
    <property type="entry name" value="CHASE3"/>
    <property type="match status" value="1"/>
</dbReference>
<dbReference type="RefSeq" id="WP_079646100.1">
    <property type="nucleotide sequence ID" value="NZ_FUYM01000001.1"/>
</dbReference>
<dbReference type="SMART" id="SM00388">
    <property type="entry name" value="HisKA"/>
    <property type="match status" value="1"/>
</dbReference>
<dbReference type="EMBL" id="FUYM01000001">
    <property type="protein sequence ID" value="SKB25352.1"/>
    <property type="molecule type" value="Genomic_DNA"/>
</dbReference>
<evidence type="ECO:0000256" key="5">
    <source>
        <dbReference type="SAM" id="Phobius"/>
    </source>
</evidence>
<dbReference type="PROSITE" id="PS50109">
    <property type="entry name" value="HIS_KIN"/>
    <property type="match status" value="1"/>
</dbReference>
<dbReference type="Gene3D" id="1.10.287.130">
    <property type="match status" value="1"/>
</dbReference>
<evidence type="ECO:0000256" key="1">
    <source>
        <dbReference type="ARBA" id="ARBA00000085"/>
    </source>
</evidence>
<dbReference type="InterPro" id="IPR003594">
    <property type="entry name" value="HATPase_dom"/>
</dbReference>
<feature type="modified residue" description="4-aspartylphosphate" evidence="4">
    <location>
        <position position="551"/>
    </location>
</feature>
<dbReference type="Gene3D" id="3.30.565.10">
    <property type="entry name" value="Histidine kinase-like ATPase, C-terminal domain"/>
    <property type="match status" value="1"/>
</dbReference>
<evidence type="ECO:0000259" key="6">
    <source>
        <dbReference type="PROSITE" id="PS50109"/>
    </source>
</evidence>
<dbReference type="SUPFAM" id="SSF55874">
    <property type="entry name" value="ATPase domain of HSP90 chaperone/DNA topoisomerase II/histidine kinase"/>
    <property type="match status" value="1"/>
</dbReference>
<dbReference type="Pfam" id="PF02518">
    <property type="entry name" value="HATPase_c"/>
    <property type="match status" value="1"/>
</dbReference>
<dbReference type="SMART" id="SM00448">
    <property type="entry name" value="REC"/>
    <property type="match status" value="1"/>
</dbReference>
<evidence type="ECO:0000313" key="9">
    <source>
        <dbReference type="Proteomes" id="UP000189818"/>
    </source>
</evidence>
<dbReference type="CDD" id="cd16919">
    <property type="entry name" value="HATPase_CckA-like"/>
    <property type="match status" value="1"/>
</dbReference>
<dbReference type="InterPro" id="IPR036097">
    <property type="entry name" value="HisK_dim/P_sf"/>
</dbReference>
<dbReference type="AlphaFoldDB" id="A0A1T4ZRJ0"/>
<organism evidence="8 9">
    <name type="scientific">Rhizorhabdus histidinilytica</name>
    <dbReference type="NCBI Taxonomy" id="439228"/>
    <lineage>
        <taxon>Bacteria</taxon>
        <taxon>Pseudomonadati</taxon>
        <taxon>Pseudomonadota</taxon>
        <taxon>Alphaproteobacteria</taxon>
        <taxon>Sphingomonadales</taxon>
        <taxon>Sphingomonadaceae</taxon>
        <taxon>Rhizorhabdus</taxon>
    </lineage>
</organism>
<dbReference type="CDD" id="cd00082">
    <property type="entry name" value="HisKA"/>
    <property type="match status" value="1"/>
</dbReference>
<sequence>MLAGRRPPYLALAGLLVAIIAAVAALFLTRAQSRAGDWAEHSLRVQVMLTGLTDHVRALESNHRGYVLSGSREIRADFRKQVDALPPALDRLQYEVRDNPAQSAHMEELRRAVQAKVDYAREGVSAVDAGRRDQEIARMALGEGARRMDAALAVIHRMMTEEEWLLADRRKTTDVLVLGLGLVLVATLLLVLIIAGLVIRDTNRREREVSAARDEAIAAERALREEIATRAQMEEKILHLQKMESIGQLTGGIAHDFNNMLAIVIGSLDLARRRLTGDPERLARNIDNAFEGAERAAALTSRLLAFSRQQPLAPITLDINKLVSGMSELLQRTLGEPYRIETVLAGGLWRSFADPGQLENAIVNLAVNARDAMPDGGRLTIETSNAYLDDEYAKTRPEVTPGQYVMISITDTGSGMAPEVLAKAFDPFFTTKPVGKGTGLGLSQIFGFVKQTGGHVAIYSELDQGTTVKLYLPRSYGLAIDPRSRQALVETDVPRARTGETILVVEDEQRVRHFSVDALRDLGYIVISAANAAEAIKALTAQPTISMLFTDIVMPEMNGRQLADTALELRPGLPILFTTGYTRNAVIHNGMLDAGVAFLAKPFSLSQLGTKVREVLDGGGVNRPI</sequence>
<dbReference type="InterPro" id="IPR007891">
    <property type="entry name" value="CHASE3"/>
</dbReference>
<dbReference type="Gene3D" id="3.40.50.2300">
    <property type="match status" value="1"/>
</dbReference>
<comment type="catalytic activity">
    <reaction evidence="1">
        <text>ATP + protein L-histidine = ADP + protein N-phospho-L-histidine.</text>
        <dbReference type="EC" id="2.7.13.3"/>
    </reaction>
</comment>
<dbReference type="GO" id="GO:0000155">
    <property type="term" value="F:phosphorelay sensor kinase activity"/>
    <property type="evidence" value="ECO:0007669"/>
    <property type="project" value="InterPro"/>
</dbReference>
<feature type="transmembrane region" description="Helical" evidence="5">
    <location>
        <begin position="175"/>
        <end position="199"/>
    </location>
</feature>
<keyword evidence="5" id="KW-0812">Transmembrane</keyword>
<dbReference type="InterPro" id="IPR004358">
    <property type="entry name" value="Sig_transdc_His_kin-like_C"/>
</dbReference>
<dbReference type="InterPro" id="IPR011006">
    <property type="entry name" value="CheY-like_superfamily"/>
</dbReference>
<dbReference type="STRING" id="439228.SAMN06295920_101110"/>
<evidence type="ECO:0000259" key="7">
    <source>
        <dbReference type="PROSITE" id="PS50110"/>
    </source>
</evidence>
<dbReference type="Pfam" id="PF00512">
    <property type="entry name" value="HisKA"/>
    <property type="match status" value="1"/>
</dbReference>
<proteinExistence type="predicted"/>
<dbReference type="SUPFAM" id="SSF52172">
    <property type="entry name" value="CheY-like"/>
    <property type="match status" value="1"/>
</dbReference>
<dbReference type="InterPro" id="IPR003661">
    <property type="entry name" value="HisK_dim/P_dom"/>
</dbReference>
<keyword evidence="8" id="KW-0418">Kinase</keyword>
<dbReference type="CDD" id="cd19410">
    <property type="entry name" value="HK9-like_sensor"/>
    <property type="match status" value="1"/>
</dbReference>
<dbReference type="InterPro" id="IPR036890">
    <property type="entry name" value="HATPase_C_sf"/>
</dbReference>
<dbReference type="SUPFAM" id="SSF47384">
    <property type="entry name" value="Homodimeric domain of signal transducing histidine kinase"/>
    <property type="match status" value="1"/>
</dbReference>
<evidence type="ECO:0000256" key="2">
    <source>
        <dbReference type="ARBA" id="ARBA00012438"/>
    </source>
</evidence>
<accession>A0A1T4ZRJ0</accession>
<dbReference type="PRINTS" id="PR00344">
    <property type="entry name" value="BCTRLSENSOR"/>
</dbReference>
<protein>
    <recommendedName>
        <fullName evidence="2">histidine kinase</fullName>
        <ecNumber evidence="2">2.7.13.3</ecNumber>
    </recommendedName>
</protein>
<dbReference type="PROSITE" id="PS50110">
    <property type="entry name" value="RESPONSE_REGULATORY"/>
    <property type="match status" value="1"/>
</dbReference>
<keyword evidence="8" id="KW-0808">Transferase</keyword>
<evidence type="ECO:0000313" key="8">
    <source>
        <dbReference type="EMBL" id="SKB25352.1"/>
    </source>
</evidence>
<gene>
    <name evidence="8" type="ORF">SAMN06295920_101110</name>
</gene>